<name>D8R0H2_SELML</name>
<evidence type="ECO:0000256" key="6">
    <source>
        <dbReference type="PROSITE-ProRule" id="PRU00047"/>
    </source>
</evidence>
<keyword evidence="10" id="KW-1185">Reference proteome</keyword>
<accession>D8R0H2</accession>
<dbReference type="InterPro" id="IPR001878">
    <property type="entry name" value="Znf_CCHC"/>
</dbReference>
<dbReference type="PROSITE" id="PS50158">
    <property type="entry name" value="ZF_CCHC"/>
    <property type="match status" value="1"/>
</dbReference>
<keyword evidence="2" id="KW-0479">Metal-binding</keyword>
<feature type="domain" description="CCHC-type" evidence="7">
    <location>
        <begin position="152"/>
        <end position="166"/>
    </location>
</feature>
<dbReference type="InterPro" id="IPR014891">
    <property type="entry name" value="DWNN_domain"/>
</dbReference>
<dbReference type="Gramene" id="EFJ34582">
    <property type="protein sequence ID" value="EFJ34582"/>
    <property type="gene ID" value="SELMODRAFT_230417"/>
</dbReference>
<dbReference type="PROSITE" id="PS51282">
    <property type="entry name" value="DWNN"/>
    <property type="match status" value="1"/>
</dbReference>
<evidence type="ECO:0000256" key="4">
    <source>
        <dbReference type="ARBA" id="ARBA00022833"/>
    </source>
</evidence>
<dbReference type="Gene3D" id="3.10.20.90">
    <property type="entry name" value="Phosphatidylinositol 3-kinase Catalytic Subunit, Chain A, domain 1"/>
    <property type="match status" value="1"/>
</dbReference>
<dbReference type="GO" id="GO:0016567">
    <property type="term" value="P:protein ubiquitination"/>
    <property type="evidence" value="ECO:0007669"/>
    <property type="project" value="InterPro"/>
</dbReference>
<dbReference type="InterPro" id="IPR036875">
    <property type="entry name" value="Znf_CCHC_sf"/>
</dbReference>
<dbReference type="Pfam" id="PF08783">
    <property type="entry name" value="DWNN"/>
    <property type="match status" value="1"/>
</dbReference>
<organism evidence="10">
    <name type="scientific">Selaginella moellendorffii</name>
    <name type="common">Spikemoss</name>
    <dbReference type="NCBI Taxonomy" id="88036"/>
    <lineage>
        <taxon>Eukaryota</taxon>
        <taxon>Viridiplantae</taxon>
        <taxon>Streptophyta</taxon>
        <taxon>Embryophyta</taxon>
        <taxon>Tracheophyta</taxon>
        <taxon>Lycopodiopsida</taxon>
        <taxon>Selaginellales</taxon>
        <taxon>Selaginellaceae</taxon>
        <taxon>Selaginella</taxon>
    </lineage>
</organism>
<comment type="subcellular location">
    <subcellularLocation>
        <location evidence="1">Nucleus</location>
    </subcellularLocation>
</comment>
<reference evidence="9 10" key="1">
    <citation type="journal article" date="2011" name="Science">
        <title>The Selaginella genome identifies genetic changes associated with the evolution of vascular plants.</title>
        <authorList>
            <person name="Banks J.A."/>
            <person name="Nishiyama T."/>
            <person name="Hasebe M."/>
            <person name="Bowman J.L."/>
            <person name="Gribskov M."/>
            <person name="dePamphilis C."/>
            <person name="Albert V.A."/>
            <person name="Aono N."/>
            <person name="Aoyama T."/>
            <person name="Ambrose B.A."/>
            <person name="Ashton N.W."/>
            <person name="Axtell M.J."/>
            <person name="Barker E."/>
            <person name="Barker M.S."/>
            <person name="Bennetzen J.L."/>
            <person name="Bonawitz N.D."/>
            <person name="Chapple C."/>
            <person name="Cheng C."/>
            <person name="Correa L.G."/>
            <person name="Dacre M."/>
            <person name="DeBarry J."/>
            <person name="Dreyer I."/>
            <person name="Elias M."/>
            <person name="Engstrom E.M."/>
            <person name="Estelle M."/>
            <person name="Feng L."/>
            <person name="Finet C."/>
            <person name="Floyd S.K."/>
            <person name="Frommer W.B."/>
            <person name="Fujita T."/>
            <person name="Gramzow L."/>
            <person name="Gutensohn M."/>
            <person name="Harholt J."/>
            <person name="Hattori M."/>
            <person name="Heyl A."/>
            <person name="Hirai T."/>
            <person name="Hiwatashi Y."/>
            <person name="Ishikawa M."/>
            <person name="Iwata M."/>
            <person name="Karol K.G."/>
            <person name="Koehler B."/>
            <person name="Kolukisaoglu U."/>
            <person name="Kubo M."/>
            <person name="Kurata T."/>
            <person name="Lalonde S."/>
            <person name="Li K."/>
            <person name="Li Y."/>
            <person name="Litt A."/>
            <person name="Lyons E."/>
            <person name="Manning G."/>
            <person name="Maruyama T."/>
            <person name="Michael T.P."/>
            <person name="Mikami K."/>
            <person name="Miyazaki S."/>
            <person name="Morinaga S."/>
            <person name="Murata T."/>
            <person name="Mueller-Roeber B."/>
            <person name="Nelson D.R."/>
            <person name="Obara M."/>
            <person name="Oguri Y."/>
            <person name="Olmstead R.G."/>
            <person name="Onodera N."/>
            <person name="Petersen B.L."/>
            <person name="Pils B."/>
            <person name="Prigge M."/>
            <person name="Rensing S.A."/>
            <person name="Riano-Pachon D.M."/>
            <person name="Roberts A.W."/>
            <person name="Sato Y."/>
            <person name="Scheller H.V."/>
            <person name="Schulz B."/>
            <person name="Schulz C."/>
            <person name="Shakirov E.V."/>
            <person name="Shibagaki N."/>
            <person name="Shinohara N."/>
            <person name="Shippen D.E."/>
            <person name="Soerensen I."/>
            <person name="Sotooka R."/>
            <person name="Sugimoto N."/>
            <person name="Sugita M."/>
            <person name="Sumikawa N."/>
            <person name="Tanurdzic M."/>
            <person name="Theissen G."/>
            <person name="Ulvskov P."/>
            <person name="Wakazuki S."/>
            <person name="Weng J.K."/>
            <person name="Willats W.W."/>
            <person name="Wipf D."/>
            <person name="Wolf P.G."/>
            <person name="Yang L."/>
            <person name="Zimmer A.D."/>
            <person name="Zhu Q."/>
            <person name="Mitros T."/>
            <person name="Hellsten U."/>
            <person name="Loque D."/>
            <person name="Otillar R."/>
            <person name="Salamov A."/>
            <person name="Schmutz J."/>
            <person name="Shapiro H."/>
            <person name="Lindquist E."/>
            <person name="Lucas S."/>
            <person name="Rokhsar D."/>
            <person name="Grigoriev I.V."/>
        </authorList>
    </citation>
    <scope>NUCLEOTIDE SEQUENCE [LARGE SCALE GENOMIC DNA]</scope>
</reference>
<dbReference type="InParanoid" id="D8R0H2"/>
<dbReference type="AlphaFoldDB" id="D8R0H2"/>
<dbReference type="Pfam" id="PF13696">
    <property type="entry name" value="zf-CCHC_2"/>
    <property type="match status" value="1"/>
</dbReference>
<dbReference type="PANTHER" id="PTHR15439:SF0">
    <property type="entry name" value="CELL DIVISION CYCLE AND APOPTOSIS REGULATOR PROTEIN 1-RELATED"/>
    <property type="match status" value="1"/>
</dbReference>
<dbReference type="GO" id="GO:0003676">
    <property type="term" value="F:nucleic acid binding"/>
    <property type="evidence" value="ECO:0007669"/>
    <property type="project" value="InterPro"/>
</dbReference>
<dbReference type="Proteomes" id="UP000001514">
    <property type="component" value="Unassembled WGS sequence"/>
</dbReference>
<dbReference type="STRING" id="88036.D8R0H2"/>
<dbReference type="KEGG" id="smo:SELMODRAFT_230417"/>
<dbReference type="EMBL" id="GL377569">
    <property type="protein sequence ID" value="EFJ34582.1"/>
    <property type="molecule type" value="Genomic_DNA"/>
</dbReference>
<sequence>MAVHYKFKSAKDFDSVPIDEHCISIGKLKEKILLKLKLGNASSDFDLVVSKPDTDEEYLDEEFMLWENTSVLVRRVPRKAIVQEAATEAGKISPVCITSEEDDRIKEFVDSSAAEWLRQTNENQGPGGSGLQFVYSIGSSFQKKVPHQGYICHRCGVAGHFIQHCPTNGDPSYDVKKMKMPSGIPRTMLVANPDGSYALPTGEAAAMQPNEFVL</sequence>
<gene>
    <name evidence="9" type="ORF">SELMODRAFT_230417</name>
</gene>
<dbReference type="SMART" id="SM01180">
    <property type="entry name" value="DWNN"/>
    <property type="match status" value="1"/>
</dbReference>
<dbReference type="InterPro" id="IPR033489">
    <property type="entry name" value="RBBP6"/>
</dbReference>
<evidence type="ECO:0000256" key="5">
    <source>
        <dbReference type="ARBA" id="ARBA00023242"/>
    </source>
</evidence>
<evidence type="ECO:0000313" key="10">
    <source>
        <dbReference type="Proteomes" id="UP000001514"/>
    </source>
</evidence>
<evidence type="ECO:0000259" key="7">
    <source>
        <dbReference type="PROSITE" id="PS50158"/>
    </source>
</evidence>
<feature type="domain" description="DWNN" evidence="8">
    <location>
        <begin position="3"/>
        <end position="77"/>
    </location>
</feature>
<dbReference type="Gene3D" id="4.10.60.10">
    <property type="entry name" value="Zinc finger, CCHC-type"/>
    <property type="match status" value="1"/>
</dbReference>
<dbReference type="PANTHER" id="PTHR15439">
    <property type="entry name" value="RETINOBLASTOMA-BINDING PROTEIN 6"/>
    <property type="match status" value="1"/>
</dbReference>
<evidence type="ECO:0000256" key="1">
    <source>
        <dbReference type="ARBA" id="ARBA00004123"/>
    </source>
</evidence>
<evidence type="ECO:0000256" key="2">
    <source>
        <dbReference type="ARBA" id="ARBA00022723"/>
    </source>
</evidence>
<proteinExistence type="predicted"/>
<keyword evidence="3 6" id="KW-0863">Zinc-finger</keyword>
<dbReference type="GO" id="GO:0006397">
    <property type="term" value="P:mRNA processing"/>
    <property type="evidence" value="ECO:0007669"/>
    <property type="project" value="InterPro"/>
</dbReference>
<evidence type="ECO:0008006" key="11">
    <source>
        <dbReference type="Google" id="ProtNLM"/>
    </source>
</evidence>
<evidence type="ECO:0000313" key="9">
    <source>
        <dbReference type="EMBL" id="EFJ34582.1"/>
    </source>
</evidence>
<dbReference type="GO" id="GO:0061630">
    <property type="term" value="F:ubiquitin protein ligase activity"/>
    <property type="evidence" value="ECO:0007669"/>
    <property type="project" value="InterPro"/>
</dbReference>
<protein>
    <recommendedName>
        <fullName evidence="11">DWNN domain-containing protein</fullName>
    </recommendedName>
</protein>
<keyword evidence="4" id="KW-0862">Zinc</keyword>
<dbReference type="SUPFAM" id="SSF57756">
    <property type="entry name" value="Retrovirus zinc finger-like domains"/>
    <property type="match status" value="1"/>
</dbReference>
<evidence type="ECO:0000259" key="8">
    <source>
        <dbReference type="PROSITE" id="PS51282"/>
    </source>
</evidence>
<dbReference type="eggNOG" id="KOG0314">
    <property type="taxonomic scope" value="Eukaryota"/>
</dbReference>
<dbReference type="InterPro" id="IPR025829">
    <property type="entry name" value="Zn_knuckle_CX2CX3GHX4C"/>
</dbReference>
<dbReference type="GO" id="GO:0005634">
    <property type="term" value="C:nucleus"/>
    <property type="evidence" value="ECO:0007669"/>
    <property type="project" value="UniProtKB-SubCell"/>
</dbReference>
<dbReference type="GO" id="GO:0008270">
    <property type="term" value="F:zinc ion binding"/>
    <property type="evidence" value="ECO:0007669"/>
    <property type="project" value="UniProtKB-KW"/>
</dbReference>
<keyword evidence="5" id="KW-0539">Nucleus</keyword>
<evidence type="ECO:0000256" key="3">
    <source>
        <dbReference type="ARBA" id="ARBA00022771"/>
    </source>
</evidence>
<dbReference type="HOGENOM" id="CLU_015100_1_0_1"/>